<gene>
    <name evidence="2" type="ORF">OW255_05265</name>
</gene>
<keyword evidence="1" id="KW-0472">Membrane</keyword>
<dbReference type="RefSeq" id="WP_268115859.1">
    <property type="nucleotide sequence ID" value="NZ_CP113524.1"/>
</dbReference>
<evidence type="ECO:0008006" key="4">
    <source>
        <dbReference type="Google" id="ProtNLM"/>
    </source>
</evidence>
<feature type="transmembrane region" description="Helical" evidence="1">
    <location>
        <begin position="92"/>
        <end position="113"/>
    </location>
</feature>
<evidence type="ECO:0000313" key="3">
    <source>
        <dbReference type="Proteomes" id="UP001163115"/>
    </source>
</evidence>
<protein>
    <recommendedName>
        <fullName evidence="4">RDD family protein</fullName>
    </recommendedName>
</protein>
<organism evidence="2 3">
    <name type="scientific">Lacrimispora xylanolytica</name>
    <dbReference type="NCBI Taxonomy" id="29375"/>
    <lineage>
        <taxon>Bacteria</taxon>
        <taxon>Bacillati</taxon>
        <taxon>Bacillota</taxon>
        <taxon>Clostridia</taxon>
        <taxon>Lachnospirales</taxon>
        <taxon>Lachnospiraceae</taxon>
        <taxon>Lacrimispora</taxon>
    </lineage>
</organism>
<evidence type="ECO:0000256" key="1">
    <source>
        <dbReference type="SAM" id="Phobius"/>
    </source>
</evidence>
<keyword evidence="1" id="KW-1133">Transmembrane helix</keyword>
<name>A0ABY7AEN4_9FIRM</name>
<reference evidence="2" key="1">
    <citation type="submission" date="2022-11" db="EMBL/GenBank/DDBJ databases">
        <title>Lacrimispora xylanolytica sy1, complete genome.</title>
        <authorList>
            <person name="Choi S."/>
        </authorList>
    </citation>
    <scope>NUCLEOTIDE SEQUENCE</scope>
    <source>
        <strain evidence="2">Sy1</strain>
    </source>
</reference>
<proteinExistence type="predicted"/>
<evidence type="ECO:0000313" key="2">
    <source>
        <dbReference type="EMBL" id="WAJ24917.1"/>
    </source>
</evidence>
<dbReference type="Proteomes" id="UP001163115">
    <property type="component" value="Chromosome"/>
</dbReference>
<keyword evidence="3" id="KW-1185">Reference proteome</keyword>
<accession>A0ABY7AEN4</accession>
<feature type="transmembrane region" description="Helical" evidence="1">
    <location>
        <begin position="14"/>
        <end position="33"/>
    </location>
</feature>
<dbReference type="EMBL" id="CP113524">
    <property type="protein sequence ID" value="WAJ24917.1"/>
    <property type="molecule type" value="Genomic_DNA"/>
</dbReference>
<sequence>MKNQAASSSVIRRIMAYLFCFALLSSEFNIFNIDIGRKLPHPVKKTVSEKGASHKGVKGIIEYIGFDEEASGEMMSPSIGRASFGVMPMKYLIMRAELLFIPLILWAVITVLLQDGYIGKMFLIRFIHDSDGEKESLRFVHPLCQN</sequence>
<keyword evidence="1" id="KW-0812">Transmembrane</keyword>